<comment type="caution">
    <text evidence="2">The sequence shown here is derived from an EMBL/GenBank/DDBJ whole genome shotgun (WGS) entry which is preliminary data.</text>
</comment>
<dbReference type="PANTHER" id="PTHR46375">
    <property type="entry name" value="KELCH REPEAT AND BTB DOMAIN-CONTAINING PROTEIN 13-RELATED"/>
    <property type="match status" value="1"/>
</dbReference>
<feature type="chain" id="PRO_5046983456" evidence="1">
    <location>
        <begin position="26"/>
        <end position="356"/>
    </location>
</feature>
<gene>
    <name evidence="2" type="ORF">RQP53_05125</name>
</gene>
<name>A0ABU3P7W4_9BURK</name>
<dbReference type="PANTHER" id="PTHR46375:SF3">
    <property type="entry name" value="KELCH REPEAT AND BTB DOMAIN-CONTAINING PROTEIN 13"/>
    <property type="match status" value="1"/>
</dbReference>
<keyword evidence="1" id="KW-0732">Signal</keyword>
<accession>A0ABU3P7W4</accession>
<feature type="signal peptide" evidence="1">
    <location>
        <begin position="1"/>
        <end position="25"/>
    </location>
</feature>
<evidence type="ECO:0000256" key="1">
    <source>
        <dbReference type="SAM" id="SignalP"/>
    </source>
</evidence>
<protein>
    <submittedName>
        <fullName evidence="2">Kelch repeat-containing protein</fullName>
    </submittedName>
</protein>
<reference evidence="2" key="1">
    <citation type="submission" date="2023-09" db="EMBL/GenBank/DDBJ databases">
        <title>Paucibacter sp. APW11 Genome sequencing and assembly.</title>
        <authorList>
            <person name="Kim I."/>
        </authorList>
    </citation>
    <scope>NUCLEOTIDE SEQUENCE</scope>
    <source>
        <strain evidence="2">APW11</strain>
    </source>
</reference>
<dbReference type="EMBL" id="JAVXZY010000001">
    <property type="protein sequence ID" value="MDT8998649.1"/>
    <property type="molecule type" value="Genomic_DNA"/>
</dbReference>
<organism evidence="2 3">
    <name type="scientific">Roseateles aquae</name>
    <dbReference type="NCBI Taxonomy" id="3077235"/>
    <lineage>
        <taxon>Bacteria</taxon>
        <taxon>Pseudomonadati</taxon>
        <taxon>Pseudomonadota</taxon>
        <taxon>Betaproteobacteria</taxon>
        <taxon>Burkholderiales</taxon>
        <taxon>Sphaerotilaceae</taxon>
        <taxon>Roseateles</taxon>
    </lineage>
</organism>
<dbReference type="PROSITE" id="PS51257">
    <property type="entry name" value="PROKAR_LIPOPROTEIN"/>
    <property type="match status" value="1"/>
</dbReference>
<dbReference type="SUPFAM" id="SSF50965">
    <property type="entry name" value="Galactose oxidase, central domain"/>
    <property type="match status" value="1"/>
</dbReference>
<sequence length="356" mass="38266">MKPRRLRGLQALWAGLALSCSQAQASTVEANPLRWETLAPMPIGVQEIYPVVHGSRLIVAGGLSSELPAEQGHLSNALQIYDPSSGRWSLGPALPEGRHHAQLLSLGKSLYLIGGFVRCDSGDWCASREVLRLDDGSARWQRLGALPQALTESTAFVKQGQIHLVSGRSPRGEANAQWGDHRDVAWHWVYEAQRDRWHALADGPEIKSSAAALAAGEQAWLIGGRQYNGANLRSVHRFDAVTGRWQAEAPLAFAQAAHGVGLLGRPGQELICSIGGETADNGGGMLSQVQCRALGGDRWQVIGEMPEPRHGLGVLSLNGQLYAIGGARQPGLTQTSPRLDRLSLQARPENAEAVPQ</sequence>
<evidence type="ECO:0000313" key="3">
    <source>
        <dbReference type="Proteomes" id="UP001246372"/>
    </source>
</evidence>
<dbReference type="RefSeq" id="WP_315649093.1">
    <property type="nucleotide sequence ID" value="NZ_JAVXZY010000001.1"/>
</dbReference>
<proteinExistence type="predicted"/>
<evidence type="ECO:0000313" key="2">
    <source>
        <dbReference type="EMBL" id="MDT8998649.1"/>
    </source>
</evidence>
<dbReference type="InterPro" id="IPR052392">
    <property type="entry name" value="Kelch-BTB_domain-containing"/>
</dbReference>
<dbReference type="InterPro" id="IPR015915">
    <property type="entry name" value="Kelch-typ_b-propeller"/>
</dbReference>
<dbReference type="Proteomes" id="UP001246372">
    <property type="component" value="Unassembled WGS sequence"/>
</dbReference>
<dbReference type="InterPro" id="IPR006652">
    <property type="entry name" value="Kelch_1"/>
</dbReference>
<keyword evidence="3" id="KW-1185">Reference proteome</keyword>
<dbReference type="InterPro" id="IPR011043">
    <property type="entry name" value="Gal_Oxase/kelch_b-propeller"/>
</dbReference>
<dbReference type="SMART" id="SM00612">
    <property type="entry name" value="Kelch"/>
    <property type="match status" value="3"/>
</dbReference>
<dbReference type="Gene3D" id="2.120.10.80">
    <property type="entry name" value="Kelch-type beta propeller"/>
    <property type="match status" value="2"/>
</dbReference>